<evidence type="ECO:0000256" key="7">
    <source>
        <dbReference type="ARBA" id="ARBA00026055"/>
    </source>
</evidence>
<evidence type="ECO:0000256" key="5">
    <source>
        <dbReference type="ARBA" id="ARBA00022737"/>
    </source>
</evidence>
<dbReference type="InterPro" id="IPR029071">
    <property type="entry name" value="Ubiquitin-like_domsf"/>
</dbReference>
<dbReference type="FunFam" id="3.80.10.10:FF:000752">
    <property type="entry name" value="Tubulin-folding cofactor E"/>
    <property type="match status" value="1"/>
</dbReference>
<keyword evidence="10" id="KW-1185">Reference proteome</keyword>
<dbReference type="InterPro" id="IPR000938">
    <property type="entry name" value="CAP-Gly_domain"/>
</dbReference>
<dbReference type="FunFam" id="2.30.30.190:FF:000016">
    <property type="entry name" value="Tubulin-folding cofactor E"/>
    <property type="match status" value="1"/>
</dbReference>
<protein>
    <recommendedName>
        <fullName evidence="8">CAP-Gly domain-containing protein</fullName>
    </recommendedName>
</protein>
<dbReference type="Gene3D" id="3.80.10.10">
    <property type="entry name" value="Ribonuclease Inhibitor"/>
    <property type="match status" value="2"/>
</dbReference>
<gene>
    <name evidence="9" type="ORF">V8G54_031836</name>
</gene>
<evidence type="ECO:0000256" key="2">
    <source>
        <dbReference type="ARBA" id="ARBA00006286"/>
    </source>
</evidence>
<comment type="similarity">
    <text evidence="2">Belongs to the TBCE family.</text>
</comment>
<dbReference type="EMBL" id="CP144691">
    <property type="protein sequence ID" value="WVY92748.1"/>
    <property type="molecule type" value="Genomic_DNA"/>
</dbReference>
<keyword evidence="6" id="KW-0143">Chaperone</keyword>
<sequence length="515" mass="57470">MQDSLEPRHEFWVGQRVCALSDPQRIGTVKYVGPIEGYSDTWVGVDWDNGEGKNDGSMNGVRYFHAKSDRSGSFVRPHNLNQGISLLEALESRYKSDSTKDEEDEMYVLSTSNQRVSVQLLGKDQIQDKLRRFDELTSVSLSYMGISSPGIPSHINNTVPNIKELDLTGNLLSEWKDVGTICEQLPALRTINLSNNLMSPYKTNLPILKIIQVLVLNNTGVDWEQVELLRQSLTTIEELHIMGNNISRILVCYLSFVSIMVKYIISLKYCLEVPGGICITGSTDFILELAISILLFFVPVFPPQISAPAFGNNNIDDLASIDSLNSFPNLVDIRLSENPITDPRRGGVPRFVLIARLAKIQILNGSEVTPRERKDSEIRYVRLVISRLHTSPEEIKQHPRLYELKKIHGIEDERPSSGTTVPQTISSGLLSITLNCVGASMGEKPPLTKKLPATTTVGKLKSLCESFFKLKSMKLKLYLQEEGSPFPLMLDNDTSSLMDLGIGNDSTILVDEERS</sequence>
<evidence type="ECO:0000313" key="10">
    <source>
        <dbReference type="Proteomes" id="UP001374535"/>
    </source>
</evidence>
<keyword evidence="3" id="KW-0963">Cytoplasm</keyword>
<dbReference type="SUPFAM" id="SSF52047">
    <property type="entry name" value="RNI-like"/>
    <property type="match status" value="1"/>
</dbReference>
<comment type="subcellular location">
    <subcellularLocation>
        <location evidence="1">Cytoplasm</location>
    </subcellularLocation>
</comment>
<evidence type="ECO:0000256" key="6">
    <source>
        <dbReference type="ARBA" id="ARBA00023186"/>
    </source>
</evidence>
<dbReference type="FunFam" id="3.10.20.90:FF:000187">
    <property type="entry name" value="Tubulin-folding cofactor E"/>
    <property type="match status" value="1"/>
</dbReference>
<keyword evidence="4" id="KW-0433">Leucine-rich repeat</keyword>
<dbReference type="InterPro" id="IPR050836">
    <property type="entry name" value="SDS22/Internalin_LRR"/>
</dbReference>
<dbReference type="PANTHER" id="PTHR46652">
    <property type="entry name" value="LEUCINE-RICH REPEAT AND IQ DOMAIN-CONTAINING PROTEIN 1-RELATED"/>
    <property type="match status" value="1"/>
</dbReference>
<evidence type="ECO:0000256" key="4">
    <source>
        <dbReference type="ARBA" id="ARBA00022614"/>
    </source>
</evidence>
<reference evidence="9 10" key="1">
    <citation type="journal article" date="2023" name="Life. Sci Alliance">
        <title>Evolutionary insights into 3D genome organization and epigenetic landscape of Vigna mungo.</title>
        <authorList>
            <person name="Junaid A."/>
            <person name="Singh B."/>
            <person name="Bhatia S."/>
        </authorList>
    </citation>
    <scope>NUCLEOTIDE SEQUENCE [LARGE SCALE GENOMIC DNA]</scope>
    <source>
        <strain evidence="9">Urdbean</strain>
    </source>
</reference>
<evidence type="ECO:0000256" key="1">
    <source>
        <dbReference type="ARBA" id="ARBA00004496"/>
    </source>
</evidence>
<dbReference type="SUPFAM" id="SSF54236">
    <property type="entry name" value="Ubiquitin-like"/>
    <property type="match status" value="1"/>
</dbReference>
<dbReference type="PANTHER" id="PTHR46652:SF3">
    <property type="entry name" value="LEUCINE-RICH REPEAT-CONTAINING PROTEIN 9"/>
    <property type="match status" value="1"/>
</dbReference>
<evidence type="ECO:0000259" key="8">
    <source>
        <dbReference type="PROSITE" id="PS50245"/>
    </source>
</evidence>
<dbReference type="Proteomes" id="UP001374535">
    <property type="component" value="Chromosome 10"/>
</dbReference>
<proteinExistence type="inferred from homology"/>
<dbReference type="GO" id="GO:0005737">
    <property type="term" value="C:cytoplasm"/>
    <property type="evidence" value="ECO:0007669"/>
    <property type="project" value="UniProtKB-SubCell"/>
</dbReference>
<comment type="subunit">
    <text evidence="7">Supercomplex made of cofactors A to E. Cofactors A and D function by capturing and stabilizing tubulin in a quasi-native conformation. Cofactor E binds to the cofactor D-tubulin complex; interaction with cofactor C then causes the release of tubulin polypeptides that are committed to the native state.</text>
</comment>
<dbReference type="Gene3D" id="2.30.30.190">
    <property type="entry name" value="CAP Gly-rich-like domain"/>
    <property type="match status" value="1"/>
</dbReference>
<dbReference type="SMART" id="SM01052">
    <property type="entry name" value="CAP_GLY"/>
    <property type="match status" value="1"/>
</dbReference>
<dbReference type="SUPFAM" id="SSF52058">
    <property type="entry name" value="L domain-like"/>
    <property type="match status" value="1"/>
</dbReference>
<dbReference type="InterPro" id="IPR032675">
    <property type="entry name" value="LRR_dom_sf"/>
</dbReference>
<dbReference type="PROSITE" id="PS50245">
    <property type="entry name" value="CAP_GLY_2"/>
    <property type="match status" value="1"/>
</dbReference>
<evidence type="ECO:0000256" key="3">
    <source>
        <dbReference type="ARBA" id="ARBA00022490"/>
    </source>
</evidence>
<evidence type="ECO:0000313" key="9">
    <source>
        <dbReference type="EMBL" id="WVY92748.1"/>
    </source>
</evidence>
<name>A0AAQ3REV8_VIGMU</name>
<feature type="domain" description="CAP-Gly" evidence="8">
    <location>
        <begin position="33"/>
        <end position="76"/>
    </location>
</feature>
<organism evidence="9 10">
    <name type="scientific">Vigna mungo</name>
    <name type="common">Black gram</name>
    <name type="synonym">Phaseolus mungo</name>
    <dbReference type="NCBI Taxonomy" id="3915"/>
    <lineage>
        <taxon>Eukaryota</taxon>
        <taxon>Viridiplantae</taxon>
        <taxon>Streptophyta</taxon>
        <taxon>Embryophyta</taxon>
        <taxon>Tracheophyta</taxon>
        <taxon>Spermatophyta</taxon>
        <taxon>Magnoliopsida</taxon>
        <taxon>eudicotyledons</taxon>
        <taxon>Gunneridae</taxon>
        <taxon>Pentapetalae</taxon>
        <taxon>rosids</taxon>
        <taxon>fabids</taxon>
        <taxon>Fabales</taxon>
        <taxon>Fabaceae</taxon>
        <taxon>Papilionoideae</taxon>
        <taxon>50 kb inversion clade</taxon>
        <taxon>NPAAA clade</taxon>
        <taxon>indigoferoid/millettioid clade</taxon>
        <taxon>Phaseoleae</taxon>
        <taxon>Vigna</taxon>
    </lineage>
</organism>
<accession>A0AAQ3REV8</accession>
<dbReference type="Pfam" id="PF01302">
    <property type="entry name" value="CAP_GLY"/>
    <property type="match status" value="1"/>
</dbReference>
<keyword evidence="5" id="KW-0677">Repeat</keyword>
<dbReference type="CDD" id="cd17044">
    <property type="entry name" value="Ubl_TBCE"/>
    <property type="match status" value="1"/>
</dbReference>
<dbReference type="SUPFAM" id="SSF74924">
    <property type="entry name" value="Cap-Gly domain"/>
    <property type="match status" value="1"/>
</dbReference>
<dbReference type="InterPro" id="IPR036859">
    <property type="entry name" value="CAP-Gly_dom_sf"/>
</dbReference>
<dbReference type="AlphaFoldDB" id="A0AAQ3REV8"/>
<dbReference type="Gene3D" id="3.10.20.90">
    <property type="entry name" value="Phosphatidylinositol 3-kinase Catalytic Subunit, Chain A, domain 1"/>
    <property type="match status" value="1"/>
</dbReference>
<dbReference type="PROSITE" id="PS00845">
    <property type="entry name" value="CAP_GLY_1"/>
    <property type="match status" value="1"/>
</dbReference>
<dbReference type="InterPro" id="IPR044079">
    <property type="entry name" value="Ubl_TBCE"/>
</dbReference>